<keyword evidence="1" id="KW-1133">Transmembrane helix</keyword>
<evidence type="ECO:0000256" key="1">
    <source>
        <dbReference type="SAM" id="Phobius"/>
    </source>
</evidence>
<keyword evidence="1" id="KW-0812">Transmembrane</keyword>
<gene>
    <name evidence="2" type="ORF">COV85_02900</name>
</gene>
<evidence type="ECO:0000313" key="3">
    <source>
        <dbReference type="Proteomes" id="UP000231550"/>
    </source>
</evidence>
<organism evidence="2 3">
    <name type="scientific">Candidatus Portnoybacteria bacterium CG11_big_fil_rev_8_21_14_0_20_44_10</name>
    <dbReference type="NCBI Taxonomy" id="1974818"/>
    <lineage>
        <taxon>Bacteria</taxon>
        <taxon>Candidatus Portnoyibacteriota</taxon>
    </lineage>
</organism>
<accession>A0A2H0KQ55</accession>
<comment type="caution">
    <text evidence="2">The sequence shown here is derived from an EMBL/GenBank/DDBJ whole genome shotgun (WGS) entry which is preliminary data.</text>
</comment>
<reference evidence="2 3" key="1">
    <citation type="submission" date="2017-09" db="EMBL/GenBank/DDBJ databases">
        <title>Depth-based differentiation of microbial function through sediment-hosted aquifers and enrichment of novel symbionts in the deep terrestrial subsurface.</title>
        <authorList>
            <person name="Probst A.J."/>
            <person name="Ladd B."/>
            <person name="Jarett J.K."/>
            <person name="Geller-Mcgrath D.E."/>
            <person name="Sieber C.M."/>
            <person name="Emerson J.B."/>
            <person name="Anantharaman K."/>
            <person name="Thomas B.C."/>
            <person name="Malmstrom R."/>
            <person name="Stieglmeier M."/>
            <person name="Klingl A."/>
            <person name="Woyke T."/>
            <person name="Ryan C.M."/>
            <person name="Banfield J.F."/>
        </authorList>
    </citation>
    <scope>NUCLEOTIDE SEQUENCE [LARGE SCALE GENOMIC DNA]</scope>
    <source>
        <strain evidence="2">CG11_big_fil_rev_8_21_14_0_20_44_10</strain>
    </source>
</reference>
<feature type="transmembrane region" description="Helical" evidence="1">
    <location>
        <begin position="12"/>
        <end position="35"/>
    </location>
</feature>
<evidence type="ECO:0000313" key="2">
    <source>
        <dbReference type="EMBL" id="PIQ74298.1"/>
    </source>
</evidence>
<feature type="transmembrane region" description="Helical" evidence="1">
    <location>
        <begin position="41"/>
        <end position="63"/>
    </location>
</feature>
<dbReference type="EMBL" id="PCVN01000075">
    <property type="protein sequence ID" value="PIQ74298.1"/>
    <property type="molecule type" value="Genomic_DNA"/>
</dbReference>
<dbReference type="AlphaFoldDB" id="A0A2H0KQ55"/>
<dbReference type="Proteomes" id="UP000231550">
    <property type="component" value="Unassembled WGS sequence"/>
</dbReference>
<name>A0A2H0KQ55_9BACT</name>
<keyword evidence="1" id="KW-0472">Membrane</keyword>
<proteinExistence type="predicted"/>
<sequence length="90" mass="10528">MIVELFYMVASVIWIIFVIFCASVCFVGFCVFAAFVCVSYYLVVTALWWVPPLGIILILYFLLKRRDQTPKNKQKDGKSPSFLKMFDWEI</sequence>
<protein>
    <submittedName>
        <fullName evidence="2">Uncharacterized protein</fullName>
    </submittedName>
</protein>